<keyword evidence="7 12" id="KW-0653">Protein transport</keyword>
<dbReference type="GO" id="GO:0065002">
    <property type="term" value="P:intracellular protein transmembrane transport"/>
    <property type="evidence" value="ECO:0007669"/>
    <property type="project" value="TreeGrafter"/>
</dbReference>
<evidence type="ECO:0000256" key="3">
    <source>
        <dbReference type="ARBA" id="ARBA00017876"/>
    </source>
</evidence>
<keyword evidence="4 12" id="KW-0813">Transport</keyword>
<evidence type="ECO:0000256" key="8">
    <source>
        <dbReference type="ARBA" id="ARBA00022989"/>
    </source>
</evidence>
<sequence>MITVLIAVHLIIVLALVAVVLLQRSEGGALGIGGGGGFFSSRGTANVLTRTTAILAGLFFITSLSLTLLAHVNSGSGSILQQLGGSGTGAAIPNDTRGDGKGILDTLRGNAPASDTPAAPAQQGSEASAPTNQAPAATPAPAPSGPQVPNSQ</sequence>
<feature type="transmembrane region" description="Helical" evidence="12">
    <location>
        <begin position="51"/>
        <end position="72"/>
    </location>
</feature>
<name>A0A1M7ZLG3_9HYPH</name>
<keyword evidence="10 12" id="KW-0472">Membrane</keyword>
<keyword evidence="15" id="KW-1185">Reference proteome</keyword>
<dbReference type="PRINTS" id="PR01651">
    <property type="entry name" value="SECGEXPORT"/>
</dbReference>
<evidence type="ECO:0000313" key="15">
    <source>
        <dbReference type="Proteomes" id="UP000186406"/>
    </source>
</evidence>
<feature type="compositionally biased region" description="Low complexity" evidence="13">
    <location>
        <begin position="127"/>
        <end position="137"/>
    </location>
</feature>
<evidence type="ECO:0000256" key="9">
    <source>
        <dbReference type="ARBA" id="ARBA00023010"/>
    </source>
</evidence>
<dbReference type="EMBL" id="FRXO01000004">
    <property type="protein sequence ID" value="SHO65717.1"/>
    <property type="molecule type" value="Genomic_DNA"/>
</dbReference>
<dbReference type="InterPro" id="IPR004692">
    <property type="entry name" value="SecG"/>
</dbReference>
<evidence type="ECO:0000256" key="12">
    <source>
        <dbReference type="RuleBase" id="RU365087"/>
    </source>
</evidence>
<dbReference type="NCBIfam" id="TIGR00810">
    <property type="entry name" value="secG"/>
    <property type="match status" value="1"/>
</dbReference>
<evidence type="ECO:0000256" key="6">
    <source>
        <dbReference type="ARBA" id="ARBA00022692"/>
    </source>
</evidence>
<dbReference type="GO" id="GO:0009306">
    <property type="term" value="P:protein secretion"/>
    <property type="evidence" value="ECO:0007669"/>
    <property type="project" value="UniProtKB-UniRule"/>
</dbReference>
<comment type="caution">
    <text evidence="12">Lacks conserved residue(s) required for the propagation of feature annotation.</text>
</comment>
<protein>
    <recommendedName>
        <fullName evidence="3 12">Protein-export membrane protein SecG</fullName>
    </recommendedName>
</protein>
<dbReference type="GO" id="GO:0005886">
    <property type="term" value="C:plasma membrane"/>
    <property type="evidence" value="ECO:0007669"/>
    <property type="project" value="UniProtKB-SubCell"/>
</dbReference>
<dbReference type="RefSeq" id="WP_073628810.1">
    <property type="nucleotide sequence ID" value="NZ_FRXO01000004.1"/>
</dbReference>
<dbReference type="PANTHER" id="PTHR34182:SF1">
    <property type="entry name" value="PROTEIN-EXPORT MEMBRANE PROTEIN SECG"/>
    <property type="match status" value="1"/>
</dbReference>
<keyword evidence="6 12" id="KW-0812">Transmembrane</keyword>
<dbReference type="AlphaFoldDB" id="A0A1M7ZLG3"/>
<evidence type="ECO:0000256" key="11">
    <source>
        <dbReference type="ARBA" id="ARBA00025182"/>
    </source>
</evidence>
<keyword evidence="8 12" id="KW-1133">Transmembrane helix</keyword>
<dbReference type="Proteomes" id="UP000186406">
    <property type="component" value="Unassembled WGS sequence"/>
</dbReference>
<dbReference type="Pfam" id="PF03840">
    <property type="entry name" value="SecG"/>
    <property type="match status" value="1"/>
</dbReference>
<dbReference type="STRING" id="1123029.SAMN02745172_02363"/>
<organism evidence="14 15">
    <name type="scientific">Pseudoxanthobacter soli DSM 19599</name>
    <dbReference type="NCBI Taxonomy" id="1123029"/>
    <lineage>
        <taxon>Bacteria</taxon>
        <taxon>Pseudomonadati</taxon>
        <taxon>Pseudomonadota</taxon>
        <taxon>Alphaproteobacteria</taxon>
        <taxon>Hyphomicrobiales</taxon>
        <taxon>Segnochrobactraceae</taxon>
        <taxon>Pseudoxanthobacter</taxon>
    </lineage>
</organism>
<evidence type="ECO:0000256" key="10">
    <source>
        <dbReference type="ARBA" id="ARBA00023136"/>
    </source>
</evidence>
<reference evidence="14 15" key="1">
    <citation type="submission" date="2016-12" db="EMBL/GenBank/DDBJ databases">
        <authorList>
            <person name="Song W.-J."/>
            <person name="Kurnit D.M."/>
        </authorList>
    </citation>
    <scope>NUCLEOTIDE SEQUENCE [LARGE SCALE GENOMIC DNA]</scope>
    <source>
        <strain evidence="14 15">DSM 19599</strain>
    </source>
</reference>
<comment type="function">
    <text evidence="11 12">Involved in protein export. Participates in an early event of protein translocation.</text>
</comment>
<comment type="similarity">
    <text evidence="2 12">Belongs to the SecG family.</text>
</comment>
<evidence type="ECO:0000313" key="14">
    <source>
        <dbReference type="EMBL" id="SHO65717.1"/>
    </source>
</evidence>
<proteinExistence type="inferred from homology"/>
<dbReference type="GO" id="GO:0015450">
    <property type="term" value="F:protein-transporting ATPase activity"/>
    <property type="evidence" value="ECO:0007669"/>
    <property type="project" value="UniProtKB-UniRule"/>
</dbReference>
<dbReference type="GO" id="GO:0043952">
    <property type="term" value="P:protein transport by the Sec complex"/>
    <property type="evidence" value="ECO:0007669"/>
    <property type="project" value="TreeGrafter"/>
</dbReference>
<gene>
    <name evidence="14" type="ORF">SAMN02745172_02363</name>
</gene>
<dbReference type="PANTHER" id="PTHR34182">
    <property type="entry name" value="PROTEIN-EXPORT MEMBRANE PROTEIN SECG"/>
    <property type="match status" value="1"/>
</dbReference>
<evidence type="ECO:0000256" key="5">
    <source>
        <dbReference type="ARBA" id="ARBA00022475"/>
    </source>
</evidence>
<evidence type="ECO:0000256" key="13">
    <source>
        <dbReference type="SAM" id="MobiDB-lite"/>
    </source>
</evidence>
<evidence type="ECO:0000256" key="2">
    <source>
        <dbReference type="ARBA" id="ARBA00008445"/>
    </source>
</evidence>
<keyword evidence="9 12" id="KW-0811">Translocation</keyword>
<evidence type="ECO:0000256" key="1">
    <source>
        <dbReference type="ARBA" id="ARBA00004651"/>
    </source>
</evidence>
<dbReference type="OrthoDB" id="7366942at2"/>
<comment type="subcellular location">
    <subcellularLocation>
        <location evidence="1 12">Cell membrane</location>
        <topology evidence="1 12">Multi-pass membrane protein</topology>
    </subcellularLocation>
</comment>
<feature type="region of interest" description="Disordered" evidence="13">
    <location>
        <begin position="86"/>
        <end position="152"/>
    </location>
</feature>
<keyword evidence="5 12" id="KW-1003">Cell membrane</keyword>
<accession>A0A1M7ZLG3</accession>
<evidence type="ECO:0000256" key="4">
    <source>
        <dbReference type="ARBA" id="ARBA00022448"/>
    </source>
</evidence>
<evidence type="ECO:0000256" key="7">
    <source>
        <dbReference type="ARBA" id="ARBA00022927"/>
    </source>
</evidence>